<protein>
    <submittedName>
        <fullName evidence="1">Uncharacterized protein</fullName>
    </submittedName>
</protein>
<evidence type="ECO:0000313" key="1">
    <source>
        <dbReference type="EMBL" id="KAJ2986590.1"/>
    </source>
</evidence>
<comment type="caution">
    <text evidence="1">The sequence shown here is derived from an EMBL/GenBank/DDBJ whole genome shotgun (WGS) entry which is preliminary data.</text>
</comment>
<dbReference type="EMBL" id="JANSHE010003320">
    <property type="protein sequence ID" value="KAJ2986590.1"/>
    <property type="molecule type" value="Genomic_DNA"/>
</dbReference>
<reference evidence="1" key="1">
    <citation type="submission" date="2022-08" db="EMBL/GenBank/DDBJ databases">
        <title>Genome Sequence of Pycnoporus sanguineus.</title>
        <authorList>
            <person name="Buettner E."/>
        </authorList>
    </citation>
    <scope>NUCLEOTIDE SEQUENCE</scope>
    <source>
        <strain evidence="1">CG-C14</strain>
    </source>
</reference>
<evidence type="ECO:0000313" key="2">
    <source>
        <dbReference type="Proteomes" id="UP001144978"/>
    </source>
</evidence>
<organism evidence="1 2">
    <name type="scientific">Trametes sanguinea</name>
    <dbReference type="NCBI Taxonomy" id="158606"/>
    <lineage>
        <taxon>Eukaryota</taxon>
        <taxon>Fungi</taxon>
        <taxon>Dikarya</taxon>
        <taxon>Basidiomycota</taxon>
        <taxon>Agaricomycotina</taxon>
        <taxon>Agaricomycetes</taxon>
        <taxon>Polyporales</taxon>
        <taxon>Polyporaceae</taxon>
        <taxon>Trametes</taxon>
    </lineage>
</organism>
<proteinExistence type="predicted"/>
<dbReference type="Proteomes" id="UP001144978">
    <property type="component" value="Unassembled WGS sequence"/>
</dbReference>
<accession>A0ACC1P407</accession>
<keyword evidence="2" id="KW-1185">Reference proteome</keyword>
<name>A0ACC1P407_9APHY</name>
<gene>
    <name evidence="1" type="ORF">NUW54_g9712</name>
</gene>
<sequence length="170" mass="18869">MNDILPCVDDLLELIWQSRRNNAGITCAADYMYHEELGSPVFYDNWVARDINGTALENVFVDEEDNSKNYLHHRLGIHDDPPALGMRARPCLPPVLPPSPPSSSARPSRSSPARLAPRPRSCTAPPSTSPPSRASGSTTRPPARASAWRTAKYHLWQTDEVDRVRFKPGA</sequence>